<dbReference type="SUPFAM" id="SSF53448">
    <property type="entry name" value="Nucleotide-diphospho-sugar transferases"/>
    <property type="match status" value="1"/>
</dbReference>
<sequence>MNIVNILTIFTPTYNRATTIGRVYTSLLAQTNKSFEWFIIDDGSKDNTKELVEKWINEDKIPIKYVKQANSGKIKSINKSLKETKTPLWICLDSDDWFTPDAVEIIINNYNSIKDDEKICGMIALRSNEDLTPMQDKFIPSKFKYLTQGHLRYNLKIGPEYAQVYKTDIIKNYLYPEINGENYFPLSYMADELDRKYELLVIHDPIMIIEYQENGITKNNKKHVKNNPIGHLIFRHNQFETAPNLMQKIKSGIAYNSATIIAKKRIPYNKKSDSFLSLLLSPIGFIDYIWRFKRN</sequence>
<comment type="caution">
    <text evidence="2">The sequence shown here is derived from an EMBL/GenBank/DDBJ whole genome shotgun (WGS) entry which is preliminary data.</text>
</comment>
<dbReference type="PANTHER" id="PTHR22916:SF3">
    <property type="entry name" value="UDP-GLCNAC:BETAGAL BETA-1,3-N-ACETYLGLUCOSAMINYLTRANSFERASE-LIKE PROTEIN 1"/>
    <property type="match status" value="1"/>
</dbReference>
<dbReference type="InterPro" id="IPR029044">
    <property type="entry name" value="Nucleotide-diphossugar_trans"/>
</dbReference>
<gene>
    <name evidence="2" type="ORF">EF384_04385</name>
</gene>
<dbReference type="Gene3D" id="3.90.550.10">
    <property type="entry name" value="Spore Coat Polysaccharide Biosynthesis Protein SpsA, Chain A"/>
    <property type="match status" value="1"/>
</dbReference>
<reference evidence="2 3" key="1">
    <citation type="submission" date="2018-11" db="EMBL/GenBank/DDBJ databases">
        <title>Aerococcus sp. SJQ22, whole genome shotgun sequence.</title>
        <authorList>
            <person name="Sun L."/>
            <person name="Gao X."/>
            <person name="Chen W."/>
            <person name="Huang K."/>
        </authorList>
    </citation>
    <scope>NUCLEOTIDE SEQUENCE [LARGE SCALE GENOMIC DNA]</scope>
    <source>
        <strain evidence="2 3">SJQ22</strain>
    </source>
</reference>
<accession>A0A3N4GD08</accession>
<dbReference type="EMBL" id="RKMG01000010">
    <property type="protein sequence ID" value="RPA60689.1"/>
    <property type="molecule type" value="Genomic_DNA"/>
</dbReference>
<evidence type="ECO:0000259" key="1">
    <source>
        <dbReference type="Pfam" id="PF00535"/>
    </source>
</evidence>
<dbReference type="AlphaFoldDB" id="A0A3N4GD08"/>
<dbReference type="CDD" id="cd00761">
    <property type="entry name" value="Glyco_tranf_GTA_type"/>
    <property type="match status" value="1"/>
</dbReference>
<dbReference type="Proteomes" id="UP000273977">
    <property type="component" value="Unassembled WGS sequence"/>
</dbReference>
<evidence type="ECO:0000313" key="3">
    <source>
        <dbReference type="Proteomes" id="UP000273977"/>
    </source>
</evidence>
<name>A0A3N4GD08_9LACT</name>
<dbReference type="GO" id="GO:0016758">
    <property type="term" value="F:hexosyltransferase activity"/>
    <property type="evidence" value="ECO:0007669"/>
    <property type="project" value="UniProtKB-ARBA"/>
</dbReference>
<keyword evidence="2" id="KW-0808">Transferase</keyword>
<keyword evidence="3" id="KW-1185">Reference proteome</keyword>
<dbReference type="PANTHER" id="PTHR22916">
    <property type="entry name" value="GLYCOSYLTRANSFERASE"/>
    <property type="match status" value="1"/>
</dbReference>
<proteinExistence type="predicted"/>
<protein>
    <submittedName>
        <fullName evidence="2">Glycosyltransferase family 2 protein</fullName>
    </submittedName>
</protein>
<dbReference type="Pfam" id="PF00535">
    <property type="entry name" value="Glycos_transf_2"/>
    <property type="match status" value="1"/>
</dbReference>
<dbReference type="InterPro" id="IPR001173">
    <property type="entry name" value="Glyco_trans_2-like"/>
</dbReference>
<feature type="domain" description="Glycosyltransferase 2-like" evidence="1">
    <location>
        <begin position="8"/>
        <end position="173"/>
    </location>
</feature>
<organism evidence="2 3">
    <name type="scientific">Aerococcus agrisoli</name>
    <dbReference type="NCBI Taxonomy" id="2487350"/>
    <lineage>
        <taxon>Bacteria</taxon>
        <taxon>Bacillati</taxon>
        <taxon>Bacillota</taxon>
        <taxon>Bacilli</taxon>
        <taxon>Lactobacillales</taxon>
        <taxon>Aerococcaceae</taxon>
        <taxon>Aerococcus</taxon>
    </lineage>
</organism>
<evidence type="ECO:0000313" key="2">
    <source>
        <dbReference type="EMBL" id="RPA60689.1"/>
    </source>
</evidence>